<keyword evidence="11" id="KW-1185">Reference proteome</keyword>
<dbReference type="SMART" id="SM00358">
    <property type="entry name" value="DSRM"/>
    <property type="match status" value="1"/>
</dbReference>
<dbReference type="EnsemblProtists" id="HpaT806128">
    <property type="protein sequence ID" value="HpaP806128"/>
    <property type="gene ID" value="HpaG806128"/>
</dbReference>
<keyword evidence="2 7" id="KW-0489">Methyltransferase</keyword>
<comment type="similarity">
    <text evidence="1 7">Belongs to the methyltransferase superfamily.</text>
</comment>
<keyword evidence="3 7" id="KW-0808">Transferase</keyword>
<dbReference type="InterPro" id="IPR014720">
    <property type="entry name" value="dsRBD_dom"/>
</dbReference>
<dbReference type="STRING" id="559515.M4BIA2"/>
<dbReference type="Proteomes" id="UP000011713">
    <property type="component" value="Unassembled WGS sequence"/>
</dbReference>
<dbReference type="EC" id="2.1.1.-" evidence="7"/>
<sequence length="385" mass="43404">MNFEADGHIFGNFHAYYSFNPVHERLRFMDVQTTNALKRALLVKESTEDAADETFTIIDIGCNEGDLTIGLYNALTGQETLAPAVPVDDVVSFDLANICTLNERVQKNKWQVEYVIEDHGKTNHRRRYVCGLQINNKVMGHGEGVSKKVAKAKAAEMALRSLDDKNQVQREREEESSNTNGVLGQLPVAEEEPVMRKKLMVLGVDLDEALIERAANKPVQLDEGDVVQFRRVDVMTSKFSKEIAPFLELAERAAAKRKFDFVTCFSVTMWIHLNNGDDGLWKFLETVSVMTEHLIIEPQTWKCYRNARKRLNRRHVEVPQCFNEIKVPASPCLESFMPREDGQVAQNSASDDSIFPVLSRANRAYVYLAGLNSSSLRCAGQSLDG</sequence>
<evidence type="ECO:0000259" key="9">
    <source>
        <dbReference type="PROSITE" id="PS51515"/>
    </source>
</evidence>
<dbReference type="eggNOG" id="KOG2899">
    <property type="taxonomic scope" value="Eukaryota"/>
</dbReference>
<dbReference type="HOGENOM" id="CLU_746949_0_0_1"/>
<dbReference type="InterPro" id="IPR010675">
    <property type="entry name" value="Bin3_C"/>
</dbReference>
<organism evidence="10 11">
    <name type="scientific">Hyaloperonospora arabidopsidis (strain Emoy2)</name>
    <name type="common">Downy mildew agent</name>
    <name type="synonym">Peronospora arabidopsidis</name>
    <dbReference type="NCBI Taxonomy" id="559515"/>
    <lineage>
        <taxon>Eukaryota</taxon>
        <taxon>Sar</taxon>
        <taxon>Stramenopiles</taxon>
        <taxon>Oomycota</taxon>
        <taxon>Peronosporomycetes</taxon>
        <taxon>Peronosporales</taxon>
        <taxon>Peronosporaceae</taxon>
        <taxon>Hyaloperonospora</taxon>
    </lineage>
</organism>
<evidence type="ECO:0000313" key="11">
    <source>
        <dbReference type="Proteomes" id="UP000011713"/>
    </source>
</evidence>
<dbReference type="InterPro" id="IPR039772">
    <property type="entry name" value="Bin3-like"/>
</dbReference>
<dbReference type="VEuPathDB" id="FungiDB:HpaG806128"/>
<dbReference type="PANTHER" id="PTHR12315">
    <property type="entry name" value="BICOID-INTERACTING PROTEIN RELATED"/>
    <property type="match status" value="1"/>
</dbReference>
<evidence type="ECO:0000256" key="1">
    <source>
        <dbReference type="ARBA" id="ARBA00008361"/>
    </source>
</evidence>
<keyword evidence="5" id="KW-0694">RNA-binding</keyword>
<dbReference type="PROSITE" id="PS50137">
    <property type="entry name" value="DS_RBD"/>
    <property type="match status" value="1"/>
</dbReference>
<reference evidence="11" key="1">
    <citation type="journal article" date="2010" name="Science">
        <title>Signatures of adaptation to obligate biotrophy in the Hyaloperonospora arabidopsidis genome.</title>
        <authorList>
            <person name="Baxter L."/>
            <person name="Tripathy S."/>
            <person name="Ishaque N."/>
            <person name="Boot N."/>
            <person name="Cabral A."/>
            <person name="Kemen E."/>
            <person name="Thines M."/>
            <person name="Ah-Fong A."/>
            <person name="Anderson R."/>
            <person name="Badejoko W."/>
            <person name="Bittner-Eddy P."/>
            <person name="Boore J.L."/>
            <person name="Chibucos M.C."/>
            <person name="Coates M."/>
            <person name="Dehal P."/>
            <person name="Delehaunty K."/>
            <person name="Dong S."/>
            <person name="Downton P."/>
            <person name="Dumas B."/>
            <person name="Fabro G."/>
            <person name="Fronick C."/>
            <person name="Fuerstenberg S.I."/>
            <person name="Fulton L."/>
            <person name="Gaulin E."/>
            <person name="Govers F."/>
            <person name="Hughes L."/>
            <person name="Humphray S."/>
            <person name="Jiang R.H."/>
            <person name="Judelson H."/>
            <person name="Kamoun S."/>
            <person name="Kyung K."/>
            <person name="Meijer H."/>
            <person name="Minx P."/>
            <person name="Morris P."/>
            <person name="Nelson J."/>
            <person name="Phuntumart V."/>
            <person name="Qutob D."/>
            <person name="Rehmany A."/>
            <person name="Rougon-Cardoso A."/>
            <person name="Ryden P."/>
            <person name="Torto-Alalibo T."/>
            <person name="Studholme D."/>
            <person name="Wang Y."/>
            <person name="Win J."/>
            <person name="Wood J."/>
            <person name="Clifton S.W."/>
            <person name="Rogers J."/>
            <person name="Van den Ackerveken G."/>
            <person name="Jones J.D."/>
            <person name="McDowell J.M."/>
            <person name="Beynon J."/>
            <person name="Tyler B.M."/>
        </authorList>
    </citation>
    <scope>NUCLEOTIDE SEQUENCE [LARGE SCALE GENOMIC DNA]</scope>
    <source>
        <strain evidence="11">Emoy2</strain>
    </source>
</reference>
<dbReference type="Gene3D" id="3.30.160.20">
    <property type="match status" value="1"/>
</dbReference>
<dbReference type="GO" id="GO:0032259">
    <property type="term" value="P:methylation"/>
    <property type="evidence" value="ECO:0007669"/>
    <property type="project" value="UniProtKB-KW"/>
</dbReference>
<evidence type="ECO:0000256" key="3">
    <source>
        <dbReference type="ARBA" id="ARBA00022679"/>
    </source>
</evidence>
<dbReference type="GO" id="GO:2000632">
    <property type="term" value="P:negative regulation of pre-miRNA processing"/>
    <property type="evidence" value="ECO:0007669"/>
    <property type="project" value="TreeGrafter"/>
</dbReference>
<dbReference type="Pfam" id="PF00035">
    <property type="entry name" value="dsrm"/>
    <property type="match status" value="1"/>
</dbReference>
<evidence type="ECO:0000259" key="8">
    <source>
        <dbReference type="PROSITE" id="PS50137"/>
    </source>
</evidence>
<feature type="domain" description="DRBM" evidence="8">
    <location>
        <begin position="96"/>
        <end position="164"/>
    </location>
</feature>
<dbReference type="GO" id="GO:0003723">
    <property type="term" value="F:RNA binding"/>
    <property type="evidence" value="ECO:0007669"/>
    <property type="project" value="UniProtKB-UniRule"/>
</dbReference>
<evidence type="ECO:0000256" key="4">
    <source>
        <dbReference type="ARBA" id="ARBA00022691"/>
    </source>
</evidence>
<dbReference type="InterPro" id="IPR024160">
    <property type="entry name" value="BIN3_SAM-bd_dom"/>
</dbReference>
<accession>M4BIA2</accession>
<evidence type="ECO:0000256" key="5">
    <source>
        <dbReference type="PROSITE-ProRule" id="PRU00266"/>
    </source>
</evidence>
<dbReference type="Gene3D" id="3.40.50.150">
    <property type="entry name" value="Vaccinia Virus protein VP39"/>
    <property type="match status" value="2"/>
</dbReference>
<dbReference type="EMBL" id="JH598287">
    <property type="status" value="NOT_ANNOTATED_CDS"/>
    <property type="molecule type" value="Genomic_DNA"/>
</dbReference>
<feature type="domain" description="Bin3-type SAM" evidence="9">
    <location>
        <begin position="37"/>
        <end position="374"/>
    </location>
</feature>
<proteinExistence type="inferred from homology"/>
<reference evidence="10" key="2">
    <citation type="submission" date="2015-06" db="UniProtKB">
        <authorList>
            <consortium name="EnsemblProtists"/>
        </authorList>
    </citation>
    <scope>IDENTIFICATION</scope>
    <source>
        <strain evidence="10">Emoy2</strain>
    </source>
</reference>
<evidence type="ECO:0000256" key="7">
    <source>
        <dbReference type="RuleBase" id="RU367087"/>
    </source>
</evidence>
<evidence type="ECO:0000256" key="2">
    <source>
        <dbReference type="ARBA" id="ARBA00022603"/>
    </source>
</evidence>
<dbReference type="PROSITE" id="PS51515">
    <property type="entry name" value="BIN3_SAM"/>
    <property type="match status" value="1"/>
</dbReference>
<dbReference type="InterPro" id="IPR029063">
    <property type="entry name" value="SAM-dependent_MTases_sf"/>
</dbReference>
<keyword evidence="4 6" id="KW-0949">S-adenosyl-L-methionine</keyword>
<dbReference type="InParanoid" id="M4BIA2"/>
<dbReference type="GO" id="GO:0008173">
    <property type="term" value="F:RNA methyltransferase activity"/>
    <property type="evidence" value="ECO:0007669"/>
    <property type="project" value="UniProtKB-UniRule"/>
</dbReference>
<evidence type="ECO:0000313" key="10">
    <source>
        <dbReference type="EnsemblProtists" id="HpaP806128"/>
    </source>
</evidence>
<dbReference type="GO" id="GO:0005737">
    <property type="term" value="C:cytoplasm"/>
    <property type="evidence" value="ECO:0007669"/>
    <property type="project" value="TreeGrafter"/>
</dbReference>
<protein>
    <recommendedName>
        <fullName evidence="7">RNA methyltransferase</fullName>
        <ecNumber evidence="7">2.1.1.-</ecNumber>
    </recommendedName>
</protein>
<dbReference type="SUPFAM" id="SSF54768">
    <property type="entry name" value="dsRNA-binding domain-like"/>
    <property type="match status" value="1"/>
</dbReference>
<dbReference type="GO" id="GO:0008171">
    <property type="term" value="F:O-methyltransferase activity"/>
    <property type="evidence" value="ECO:0007669"/>
    <property type="project" value="UniProtKB-UniRule"/>
</dbReference>
<dbReference type="PANTHER" id="PTHR12315:SF1">
    <property type="entry name" value="RNA 5'-MONOPHOSPHATE METHYLTRANSFERASE"/>
    <property type="match status" value="1"/>
</dbReference>
<dbReference type="Pfam" id="PF06859">
    <property type="entry name" value="Bin3"/>
    <property type="match status" value="1"/>
</dbReference>
<dbReference type="OMA" id="YYLDIGC"/>
<dbReference type="SUPFAM" id="SSF53335">
    <property type="entry name" value="S-adenosyl-L-methionine-dependent methyltransferases"/>
    <property type="match status" value="1"/>
</dbReference>
<name>M4BIA2_HYAAE</name>
<dbReference type="AlphaFoldDB" id="M4BIA2"/>
<evidence type="ECO:0000256" key="6">
    <source>
        <dbReference type="PROSITE-ProRule" id="PRU00848"/>
    </source>
</evidence>